<reference evidence="1" key="2">
    <citation type="journal article" date="2015" name="Fish Shellfish Immunol.">
        <title>Early steps in the European eel (Anguilla anguilla)-Vibrio vulnificus interaction in the gills: Role of the RtxA13 toxin.</title>
        <authorList>
            <person name="Callol A."/>
            <person name="Pajuelo D."/>
            <person name="Ebbesson L."/>
            <person name="Teles M."/>
            <person name="MacKenzie S."/>
            <person name="Amaro C."/>
        </authorList>
    </citation>
    <scope>NUCLEOTIDE SEQUENCE</scope>
</reference>
<name>A0A0E9SZQ4_ANGAN</name>
<dbReference type="AlphaFoldDB" id="A0A0E9SZQ4"/>
<organism evidence="1">
    <name type="scientific">Anguilla anguilla</name>
    <name type="common">European freshwater eel</name>
    <name type="synonym">Muraena anguilla</name>
    <dbReference type="NCBI Taxonomy" id="7936"/>
    <lineage>
        <taxon>Eukaryota</taxon>
        <taxon>Metazoa</taxon>
        <taxon>Chordata</taxon>
        <taxon>Craniata</taxon>
        <taxon>Vertebrata</taxon>
        <taxon>Euteleostomi</taxon>
        <taxon>Actinopterygii</taxon>
        <taxon>Neopterygii</taxon>
        <taxon>Teleostei</taxon>
        <taxon>Anguilliformes</taxon>
        <taxon>Anguillidae</taxon>
        <taxon>Anguilla</taxon>
    </lineage>
</organism>
<evidence type="ECO:0000313" key="1">
    <source>
        <dbReference type="EMBL" id="JAH46175.1"/>
    </source>
</evidence>
<sequence length="47" mass="5417">MFKCLQLSIFIFGNFLNLFTLQRYKAQGPSFFIEPSGVLNIKELCTV</sequence>
<protein>
    <submittedName>
        <fullName evidence="1">Uncharacterized protein</fullName>
    </submittedName>
</protein>
<proteinExistence type="predicted"/>
<reference evidence="1" key="1">
    <citation type="submission" date="2014-11" db="EMBL/GenBank/DDBJ databases">
        <authorList>
            <person name="Amaro Gonzalez C."/>
        </authorList>
    </citation>
    <scope>NUCLEOTIDE SEQUENCE</scope>
</reference>
<dbReference type="EMBL" id="GBXM01062402">
    <property type="protein sequence ID" value="JAH46175.1"/>
    <property type="molecule type" value="Transcribed_RNA"/>
</dbReference>
<accession>A0A0E9SZQ4</accession>